<accession>A0ABQ6JUZ4</accession>
<gene>
    <name evidence="1" type="ORF">GCM10025869_25320</name>
</gene>
<proteinExistence type="predicted"/>
<comment type="caution">
    <text evidence="1">The sequence shown here is derived from an EMBL/GenBank/DDBJ whole genome shotgun (WGS) entry which is preliminary data.</text>
</comment>
<sequence>MLGDRLLRGLPVDAVRRVRQHVVEALTGKQVIGEGVAAADVRRVLALRDHVRLADRVRLRVDLLAVQPQPRIRVHGEDALLGDREHAARAGCRVVDAADDAGIEDAAVVALEQQVDHQPDRVARREVLTRGLVRRLRELADERLEEVAHLGIRDAVGVEIDVGELLHHEQQPVVLGHGADLVLELELLEDVDLRREPCDEVDEVIGESVGILHELRERPAARVGETEARLLADQGIAATTLGVRGNDALHRFMRALEHGVEATQDRHRQDDVAVLMRLVNAAQLIGDLPDEVAESAHLVAVTSWKRIGEETRSGI</sequence>
<name>A0ABQ6JUZ4_9MICO</name>
<evidence type="ECO:0000313" key="1">
    <source>
        <dbReference type="EMBL" id="GMA92003.1"/>
    </source>
</evidence>
<keyword evidence="2" id="KW-1185">Reference proteome</keyword>
<dbReference type="EMBL" id="BSVA01000001">
    <property type="protein sequence ID" value="GMA92003.1"/>
    <property type="molecule type" value="Genomic_DNA"/>
</dbReference>
<organism evidence="1 2">
    <name type="scientific">Homoserinibacter gongjuensis</name>
    <dbReference type="NCBI Taxonomy" id="1162968"/>
    <lineage>
        <taxon>Bacteria</taxon>
        <taxon>Bacillati</taxon>
        <taxon>Actinomycetota</taxon>
        <taxon>Actinomycetes</taxon>
        <taxon>Micrococcales</taxon>
        <taxon>Microbacteriaceae</taxon>
        <taxon>Homoserinibacter</taxon>
    </lineage>
</organism>
<evidence type="ECO:0000313" key="2">
    <source>
        <dbReference type="Proteomes" id="UP001157069"/>
    </source>
</evidence>
<protein>
    <submittedName>
        <fullName evidence="1">Uncharacterized protein</fullName>
    </submittedName>
</protein>
<dbReference type="Proteomes" id="UP001157069">
    <property type="component" value="Unassembled WGS sequence"/>
</dbReference>
<reference evidence="2" key="1">
    <citation type="journal article" date="2019" name="Int. J. Syst. Evol. Microbiol.">
        <title>The Global Catalogue of Microorganisms (GCM) 10K type strain sequencing project: providing services to taxonomists for standard genome sequencing and annotation.</title>
        <authorList>
            <consortium name="The Broad Institute Genomics Platform"/>
            <consortium name="The Broad Institute Genome Sequencing Center for Infectious Disease"/>
            <person name="Wu L."/>
            <person name="Ma J."/>
        </authorList>
    </citation>
    <scope>NUCLEOTIDE SEQUENCE [LARGE SCALE GENOMIC DNA]</scope>
    <source>
        <strain evidence="2">NBRC 108755</strain>
    </source>
</reference>